<name>A0A364K254_9BACL</name>
<dbReference type="AlphaFoldDB" id="A0A364K254"/>
<comment type="caution">
    <text evidence="1">The sequence shown here is derived from an EMBL/GenBank/DDBJ whole genome shotgun (WGS) entry which is preliminary data.</text>
</comment>
<dbReference type="InterPro" id="IPR046720">
    <property type="entry name" value="DUF6612"/>
</dbReference>
<dbReference type="Pfam" id="PF20316">
    <property type="entry name" value="DUF6612"/>
    <property type="match status" value="1"/>
</dbReference>
<keyword evidence="2" id="KW-1185">Reference proteome</keyword>
<dbReference type="Proteomes" id="UP000251213">
    <property type="component" value="Unassembled WGS sequence"/>
</dbReference>
<proteinExistence type="predicted"/>
<sequence length="206" mass="25053">MQQPMISQQTNMTYYVDVEFINPSHFYYKTDIIADFPDHIHQTFFEEVFLKNQSCYRKNERGGAWKKVDKALKARLWPPEKDYYDLKRIFQLLKEQANNIKVREDDHSYHLEISLQEVPQILPFVGDSIRRYKDNPSYSFHQLKFDSFHLVYSFNKKTYQATKVKRNIRFRIPYVNNWQKGVVSEEFTIYFYKETKQIKALDYLKI</sequence>
<reference evidence="1 2" key="1">
    <citation type="submission" date="2018-06" db="EMBL/GenBank/DDBJ databases">
        <title>Thermoflavimicrobium daqus sp. nov., a thermophilic microbe isolated from Moutai-flavour Daqu.</title>
        <authorList>
            <person name="Wang X."/>
            <person name="Zhou H."/>
        </authorList>
    </citation>
    <scope>NUCLEOTIDE SEQUENCE [LARGE SCALE GENOMIC DNA]</scope>
    <source>
        <strain evidence="1 2">FBKL4.011</strain>
    </source>
</reference>
<accession>A0A364K254</accession>
<evidence type="ECO:0000313" key="1">
    <source>
        <dbReference type="EMBL" id="RAL22498.1"/>
    </source>
</evidence>
<protein>
    <submittedName>
        <fullName evidence="1">Uncharacterized protein</fullName>
    </submittedName>
</protein>
<gene>
    <name evidence="1" type="ORF">DL897_13790</name>
</gene>
<organism evidence="1 2">
    <name type="scientific">Thermoflavimicrobium daqui</name>
    <dbReference type="NCBI Taxonomy" id="2137476"/>
    <lineage>
        <taxon>Bacteria</taxon>
        <taxon>Bacillati</taxon>
        <taxon>Bacillota</taxon>
        <taxon>Bacilli</taxon>
        <taxon>Bacillales</taxon>
        <taxon>Thermoactinomycetaceae</taxon>
        <taxon>Thermoflavimicrobium</taxon>
    </lineage>
</organism>
<reference evidence="1 2" key="2">
    <citation type="submission" date="2018-06" db="EMBL/GenBank/DDBJ databases">
        <authorList>
            <person name="Zhirakovskaya E."/>
        </authorList>
    </citation>
    <scope>NUCLEOTIDE SEQUENCE [LARGE SCALE GENOMIC DNA]</scope>
    <source>
        <strain evidence="1 2">FBKL4.011</strain>
    </source>
</reference>
<evidence type="ECO:0000313" key="2">
    <source>
        <dbReference type="Proteomes" id="UP000251213"/>
    </source>
</evidence>
<dbReference type="EMBL" id="QJKK01000009">
    <property type="protein sequence ID" value="RAL22498.1"/>
    <property type="molecule type" value="Genomic_DNA"/>
</dbReference>